<dbReference type="NCBIfam" id="TIGR00787">
    <property type="entry name" value="dctP"/>
    <property type="match status" value="1"/>
</dbReference>
<dbReference type="InterPro" id="IPR018389">
    <property type="entry name" value="DctP_fam"/>
</dbReference>
<dbReference type="PANTHER" id="PTHR33376:SF4">
    <property type="entry name" value="SIALIC ACID-BINDING PERIPLASMIC PROTEIN SIAP"/>
    <property type="match status" value="1"/>
</dbReference>
<dbReference type="PANTHER" id="PTHR33376">
    <property type="match status" value="1"/>
</dbReference>
<evidence type="ECO:0000313" key="5">
    <source>
        <dbReference type="EMBL" id="HGY39635.1"/>
    </source>
</evidence>
<dbReference type="GO" id="GO:0055085">
    <property type="term" value="P:transmembrane transport"/>
    <property type="evidence" value="ECO:0007669"/>
    <property type="project" value="InterPro"/>
</dbReference>
<comment type="subcellular location">
    <subcellularLocation>
        <location evidence="1">Cell envelope</location>
    </subcellularLocation>
</comment>
<protein>
    <submittedName>
        <fullName evidence="5">TRAP transporter substrate-binding protein</fullName>
    </submittedName>
</protein>
<sequence>MSCLVVVVVGVLLFGTAYAAKVTIRLASAFDPKHILCQAGERFKELVEQYSNGEIEVQTFFGGVMGSEEEIVEAVSVGALEMNTGGGNIIQIFAPQYYFFDSPFVMKDWNHFLRVWNGPLGEKAREEILKNGNTMILGVVYRGVRHFTSNKPIRTPEDLKGIKLRLPQLPTWIKVWQALGAHTVPVPLTELFTALQTGVADASEGDPPQILSFHLYEVQKYLSLTGHLVQTGYLSINKTFFDKLSKEHQEAVLRAGKEATEWAAQQIVEREQEIIKELENKGMEIVVPDVEAFRTKAKPVVEELFKTQWTVTTWEEVLSY</sequence>
<dbReference type="InterPro" id="IPR038404">
    <property type="entry name" value="TRAP_DctP_sf"/>
</dbReference>
<accession>A0A7V4WKQ6</accession>
<dbReference type="Pfam" id="PF03480">
    <property type="entry name" value="DctP"/>
    <property type="match status" value="1"/>
</dbReference>
<reference evidence="5" key="1">
    <citation type="journal article" date="2020" name="mSystems">
        <title>Genome- and Community-Level Interaction Insights into Carbon Utilization and Element Cycling Functions of Hydrothermarchaeota in Hydrothermal Sediment.</title>
        <authorList>
            <person name="Zhou Z."/>
            <person name="Liu Y."/>
            <person name="Xu W."/>
            <person name="Pan J."/>
            <person name="Luo Z.H."/>
            <person name="Li M."/>
        </authorList>
    </citation>
    <scope>NUCLEOTIDE SEQUENCE [LARGE SCALE GENOMIC DNA]</scope>
    <source>
        <strain evidence="5">SpSt-82</strain>
    </source>
</reference>
<keyword evidence="3" id="KW-0813">Transport</keyword>
<proteinExistence type="inferred from homology"/>
<dbReference type="AlphaFoldDB" id="A0A7V4WKQ6"/>
<gene>
    <name evidence="5" type="ORF">ENW11_07525</name>
</gene>
<organism evidence="5">
    <name type="scientific">Candidatus Caldatribacterium saccharofermentans</name>
    <dbReference type="NCBI Taxonomy" id="1454753"/>
    <lineage>
        <taxon>Bacteria</taxon>
        <taxon>Pseudomonadati</taxon>
        <taxon>Atribacterota</taxon>
        <taxon>Atribacteria</taxon>
        <taxon>Atribacterales</taxon>
        <taxon>Candidatus Caldatribacteriaceae</taxon>
        <taxon>Candidatus Caldatribacterium</taxon>
    </lineage>
</organism>
<evidence type="ECO:0000256" key="2">
    <source>
        <dbReference type="ARBA" id="ARBA00009023"/>
    </source>
</evidence>
<dbReference type="GO" id="GO:0030288">
    <property type="term" value="C:outer membrane-bounded periplasmic space"/>
    <property type="evidence" value="ECO:0007669"/>
    <property type="project" value="InterPro"/>
</dbReference>
<evidence type="ECO:0000256" key="1">
    <source>
        <dbReference type="ARBA" id="ARBA00004196"/>
    </source>
</evidence>
<comment type="similarity">
    <text evidence="2">Belongs to the bacterial solute-binding protein 7 family.</text>
</comment>
<evidence type="ECO:0000256" key="4">
    <source>
        <dbReference type="ARBA" id="ARBA00022729"/>
    </source>
</evidence>
<dbReference type="Gene3D" id="3.40.190.170">
    <property type="entry name" value="Bacterial extracellular solute-binding protein, family 7"/>
    <property type="match status" value="1"/>
</dbReference>
<dbReference type="InterPro" id="IPR004682">
    <property type="entry name" value="TRAP_DctP"/>
</dbReference>
<dbReference type="NCBIfam" id="NF037995">
    <property type="entry name" value="TRAP_S1"/>
    <property type="match status" value="1"/>
</dbReference>
<evidence type="ECO:0000256" key="3">
    <source>
        <dbReference type="ARBA" id="ARBA00022448"/>
    </source>
</evidence>
<comment type="caution">
    <text evidence="5">The sequence shown here is derived from an EMBL/GenBank/DDBJ whole genome shotgun (WGS) entry which is preliminary data.</text>
</comment>
<dbReference type="CDD" id="cd13603">
    <property type="entry name" value="PBP2_TRAP_Siap_TeaA_like"/>
    <property type="match status" value="1"/>
</dbReference>
<name>A0A7V4WKQ6_9BACT</name>
<dbReference type="PIRSF" id="PIRSF006470">
    <property type="entry name" value="DctB"/>
    <property type="match status" value="1"/>
</dbReference>
<dbReference type="SUPFAM" id="SSF53850">
    <property type="entry name" value="Periplasmic binding protein-like II"/>
    <property type="match status" value="1"/>
</dbReference>
<keyword evidence="4" id="KW-0732">Signal</keyword>
<dbReference type="EMBL" id="DTIY01000052">
    <property type="protein sequence ID" value="HGY39635.1"/>
    <property type="molecule type" value="Genomic_DNA"/>
</dbReference>